<dbReference type="EC" id="2.4.-.-" evidence="6"/>
<comment type="caution">
    <text evidence="6">The sequence shown here is derived from an EMBL/GenBank/DDBJ whole genome shotgun (WGS) entry which is preliminary data.</text>
</comment>
<dbReference type="Pfam" id="PF00535">
    <property type="entry name" value="Glycos_transf_2"/>
    <property type="match status" value="1"/>
</dbReference>
<dbReference type="RefSeq" id="WP_269402038.1">
    <property type="nucleotide sequence ID" value="NZ_JAPWGW010000002.1"/>
</dbReference>
<keyword evidence="4" id="KW-1133">Transmembrane helix</keyword>
<dbReference type="InterPro" id="IPR001173">
    <property type="entry name" value="Glyco_trans_2-like"/>
</dbReference>
<gene>
    <name evidence="6" type="ORF">O4G74_07600</name>
</gene>
<keyword evidence="3 6" id="KW-0808">Transferase</keyword>
<dbReference type="PANTHER" id="PTHR43179:SF12">
    <property type="entry name" value="GALACTOFURANOSYLTRANSFERASE GLFT2"/>
    <property type="match status" value="1"/>
</dbReference>
<dbReference type="GO" id="GO:0016757">
    <property type="term" value="F:glycosyltransferase activity"/>
    <property type="evidence" value="ECO:0007669"/>
    <property type="project" value="UniProtKB-KW"/>
</dbReference>
<keyword evidence="7" id="KW-1185">Reference proteome</keyword>
<feature type="domain" description="Glycosyltransferase 2-like" evidence="5">
    <location>
        <begin position="8"/>
        <end position="132"/>
    </location>
</feature>
<dbReference type="EMBL" id="JAPWGW010000002">
    <property type="protein sequence ID" value="MCZ4297918.1"/>
    <property type="molecule type" value="Genomic_DNA"/>
</dbReference>
<keyword evidence="4" id="KW-0472">Membrane</keyword>
<feature type="transmembrane region" description="Helical" evidence="4">
    <location>
        <begin position="259"/>
        <end position="277"/>
    </location>
</feature>
<comment type="similarity">
    <text evidence="1">Belongs to the glycosyltransferase 2 family.</text>
</comment>
<evidence type="ECO:0000256" key="2">
    <source>
        <dbReference type="ARBA" id="ARBA00022676"/>
    </source>
</evidence>
<organism evidence="6 7">
    <name type="scientific">Henriciella marina</name>
    <dbReference type="NCBI Taxonomy" id="453851"/>
    <lineage>
        <taxon>Bacteria</taxon>
        <taxon>Pseudomonadati</taxon>
        <taxon>Pseudomonadota</taxon>
        <taxon>Alphaproteobacteria</taxon>
        <taxon>Hyphomonadales</taxon>
        <taxon>Hyphomonadaceae</taxon>
        <taxon>Henriciella</taxon>
    </lineage>
</organism>
<evidence type="ECO:0000256" key="3">
    <source>
        <dbReference type="ARBA" id="ARBA00022679"/>
    </source>
</evidence>
<sequence>MKVFTLACSHNRKSQTLHALEDLHRQKVAANVELRHVLVDDASGDGTAEDVRANFPEVEVLRGSGSMYWAGGMRFGWEELLSERQLDYLFVYNDDARFNHDALQHLLDNAPEPNVPVAIVGSFTDLAGKKTTYGGRRRSSAWHPLKFSHLVVPDGTVQKADTLNMNGALISRGALAKVGFLSEYFIHSNADFEYGLKLRRAGGRVLVAPRHIGECDMNASSDLSPTDAPTLRGALRMLNDPKREPVRQRLNMYREHGGIFWPVLFAVPYITIWLQPLRRRFRRSDQP</sequence>
<keyword evidence="4" id="KW-0812">Transmembrane</keyword>
<evidence type="ECO:0000313" key="7">
    <source>
        <dbReference type="Proteomes" id="UP001083770"/>
    </source>
</evidence>
<dbReference type="PANTHER" id="PTHR43179">
    <property type="entry name" value="RHAMNOSYLTRANSFERASE WBBL"/>
    <property type="match status" value="1"/>
</dbReference>
<dbReference type="Proteomes" id="UP001083770">
    <property type="component" value="Unassembled WGS sequence"/>
</dbReference>
<evidence type="ECO:0000256" key="1">
    <source>
        <dbReference type="ARBA" id="ARBA00006739"/>
    </source>
</evidence>
<protein>
    <submittedName>
        <fullName evidence="6">Glycosyltransferase</fullName>
        <ecNumber evidence="6">2.4.-.-</ecNumber>
    </submittedName>
</protein>
<dbReference type="InterPro" id="IPR029044">
    <property type="entry name" value="Nucleotide-diphossugar_trans"/>
</dbReference>
<keyword evidence="2 6" id="KW-0328">Glycosyltransferase</keyword>
<accession>A0ABT4LWL7</accession>
<name>A0ABT4LWL7_9PROT</name>
<dbReference type="Gene3D" id="3.90.550.10">
    <property type="entry name" value="Spore Coat Polysaccharide Biosynthesis Protein SpsA, Chain A"/>
    <property type="match status" value="1"/>
</dbReference>
<proteinExistence type="inferred from homology"/>
<dbReference type="SUPFAM" id="SSF53448">
    <property type="entry name" value="Nucleotide-diphospho-sugar transferases"/>
    <property type="match status" value="1"/>
</dbReference>
<reference evidence="6" key="1">
    <citation type="submission" date="2022-12" db="EMBL/GenBank/DDBJ databases">
        <title>Bacterial isolates from different developmental stages of Nematostella vectensis.</title>
        <authorList>
            <person name="Fraune S."/>
        </authorList>
    </citation>
    <scope>NUCLEOTIDE SEQUENCE</scope>
    <source>
        <strain evidence="6">G21632-S1</strain>
    </source>
</reference>
<evidence type="ECO:0000256" key="4">
    <source>
        <dbReference type="SAM" id="Phobius"/>
    </source>
</evidence>
<evidence type="ECO:0000259" key="5">
    <source>
        <dbReference type="Pfam" id="PF00535"/>
    </source>
</evidence>
<evidence type="ECO:0000313" key="6">
    <source>
        <dbReference type="EMBL" id="MCZ4297918.1"/>
    </source>
</evidence>